<dbReference type="GO" id="GO:0005975">
    <property type="term" value="P:carbohydrate metabolic process"/>
    <property type="evidence" value="ECO:0007669"/>
    <property type="project" value="UniProtKB-UniRule"/>
</dbReference>
<evidence type="ECO:0000256" key="5">
    <source>
        <dbReference type="ARBA" id="ARBA00013198"/>
    </source>
</evidence>
<organism evidence="9 10">
    <name type="scientific">Pseudoxanthomonas composti</name>
    <dbReference type="NCBI Taxonomy" id="2137479"/>
    <lineage>
        <taxon>Bacteria</taxon>
        <taxon>Pseudomonadati</taxon>
        <taxon>Pseudomonadota</taxon>
        <taxon>Gammaproteobacteria</taxon>
        <taxon>Lysobacterales</taxon>
        <taxon>Lysobacteraceae</taxon>
        <taxon>Pseudoxanthomonas</taxon>
    </lineage>
</organism>
<gene>
    <name evidence="7 9" type="primary">pgl</name>
    <name evidence="9" type="ORF">EPA99_10175</name>
</gene>
<dbReference type="Gene3D" id="3.40.50.1360">
    <property type="match status" value="1"/>
</dbReference>
<dbReference type="InterPro" id="IPR037171">
    <property type="entry name" value="NagB/RpiA_transferase-like"/>
</dbReference>
<keyword evidence="10" id="KW-1185">Reference proteome</keyword>
<dbReference type="InterPro" id="IPR006148">
    <property type="entry name" value="Glc/Gal-6P_isomerase"/>
</dbReference>
<comment type="catalytic activity">
    <reaction evidence="1 7">
        <text>6-phospho-D-glucono-1,5-lactone + H2O = 6-phospho-D-gluconate + H(+)</text>
        <dbReference type="Rhea" id="RHEA:12556"/>
        <dbReference type="ChEBI" id="CHEBI:15377"/>
        <dbReference type="ChEBI" id="CHEBI:15378"/>
        <dbReference type="ChEBI" id="CHEBI:57955"/>
        <dbReference type="ChEBI" id="CHEBI:58759"/>
        <dbReference type="EC" id="3.1.1.31"/>
    </reaction>
</comment>
<comment type="similarity">
    <text evidence="4 7">Belongs to the glucosamine/galactosamine-6-phosphate isomerase family. 6-phosphogluconolactonase subfamily.</text>
</comment>
<dbReference type="GO" id="GO:0006098">
    <property type="term" value="P:pentose-phosphate shunt"/>
    <property type="evidence" value="ECO:0007669"/>
    <property type="project" value="UniProtKB-UniPathway"/>
</dbReference>
<dbReference type="EC" id="3.1.1.31" evidence="5 7"/>
<dbReference type="InterPro" id="IPR005900">
    <property type="entry name" value="6-phosphogluconolactonase_DevB"/>
</dbReference>
<dbReference type="AlphaFoldDB" id="A0A4V1N165"/>
<dbReference type="OrthoDB" id="9810967at2"/>
<proteinExistence type="inferred from homology"/>
<evidence type="ECO:0000256" key="6">
    <source>
        <dbReference type="ARBA" id="ARBA00020337"/>
    </source>
</evidence>
<evidence type="ECO:0000259" key="8">
    <source>
        <dbReference type="Pfam" id="PF01182"/>
    </source>
</evidence>
<dbReference type="EMBL" id="SAWZ01000004">
    <property type="protein sequence ID" value="RXR06184.1"/>
    <property type="molecule type" value="Genomic_DNA"/>
</dbReference>
<evidence type="ECO:0000256" key="7">
    <source>
        <dbReference type="RuleBase" id="RU365095"/>
    </source>
</evidence>
<accession>A0A4V1N165</accession>
<sequence>MDLSRDYTRLTPFADGQALAAGLAEAVAADLRAAIARNGKAALAVSGGSTPKRFFQQLRDKDLDWSKVTVTLVDERWVGEQSERSNAALVRQGLLQGPAAAARFLPLYRDLPEPEQALAEVEHDLDRQALPLDVAILGMGEDGHTASFFPGGDYLGRALDLSSGERVLPMHAEGAGEPRITLTLPVLAASGRLYLHVEGKKKADVLSTACSDEGARYPIHAVLTATNGAVETYWSP</sequence>
<dbReference type="RefSeq" id="WP_129471095.1">
    <property type="nucleotide sequence ID" value="NZ_SAWZ01000004.1"/>
</dbReference>
<dbReference type="SUPFAM" id="SSF100950">
    <property type="entry name" value="NagB/RpiA/CoA transferase-like"/>
    <property type="match status" value="1"/>
</dbReference>
<protein>
    <recommendedName>
        <fullName evidence="6 7">6-phosphogluconolactonase</fullName>
        <shortName evidence="7">6PGL</shortName>
        <ecNumber evidence="5 7">3.1.1.31</ecNumber>
    </recommendedName>
</protein>
<evidence type="ECO:0000256" key="3">
    <source>
        <dbReference type="ARBA" id="ARBA00004961"/>
    </source>
</evidence>
<feature type="domain" description="Glucosamine/galactosamine-6-phosphate isomerase" evidence="8">
    <location>
        <begin position="15"/>
        <end position="227"/>
    </location>
</feature>
<dbReference type="UniPathway" id="UPA00115">
    <property type="reaction ID" value="UER00409"/>
</dbReference>
<dbReference type="GO" id="GO:0017057">
    <property type="term" value="F:6-phosphogluconolactonase activity"/>
    <property type="evidence" value="ECO:0007669"/>
    <property type="project" value="UniProtKB-UniRule"/>
</dbReference>
<name>A0A4V1N165_9GAMM</name>
<dbReference type="PANTHER" id="PTHR11054:SF0">
    <property type="entry name" value="6-PHOSPHOGLUCONOLACTONASE"/>
    <property type="match status" value="1"/>
</dbReference>
<dbReference type="PANTHER" id="PTHR11054">
    <property type="entry name" value="6-PHOSPHOGLUCONOLACTONASE"/>
    <property type="match status" value="1"/>
</dbReference>
<evidence type="ECO:0000256" key="1">
    <source>
        <dbReference type="ARBA" id="ARBA00000832"/>
    </source>
</evidence>
<dbReference type="Proteomes" id="UP000289784">
    <property type="component" value="Unassembled WGS sequence"/>
</dbReference>
<evidence type="ECO:0000256" key="2">
    <source>
        <dbReference type="ARBA" id="ARBA00002681"/>
    </source>
</evidence>
<keyword evidence="7 9" id="KW-0378">Hydrolase</keyword>
<evidence type="ECO:0000256" key="4">
    <source>
        <dbReference type="ARBA" id="ARBA00010662"/>
    </source>
</evidence>
<comment type="caution">
    <text evidence="9">The sequence shown here is derived from an EMBL/GenBank/DDBJ whole genome shotgun (WGS) entry which is preliminary data.</text>
</comment>
<dbReference type="Pfam" id="PF01182">
    <property type="entry name" value="Glucosamine_iso"/>
    <property type="match status" value="1"/>
</dbReference>
<evidence type="ECO:0000313" key="9">
    <source>
        <dbReference type="EMBL" id="RXR06184.1"/>
    </source>
</evidence>
<evidence type="ECO:0000313" key="10">
    <source>
        <dbReference type="Proteomes" id="UP000289784"/>
    </source>
</evidence>
<dbReference type="CDD" id="cd01400">
    <property type="entry name" value="6PGL"/>
    <property type="match status" value="1"/>
</dbReference>
<reference evidence="9 10" key="1">
    <citation type="submission" date="2019-01" db="EMBL/GenBank/DDBJ databases">
        <title>Pseudoxanthomonas composti sp. nov., isolated from compost.</title>
        <authorList>
            <person name="Yang G."/>
        </authorList>
    </citation>
    <scope>NUCLEOTIDE SEQUENCE [LARGE SCALE GENOMIC DNA]</scope>
    <source>
        <strain evidence="9 10">GSS15</strain>
    </source>
</reference>
<dbReference type="InterPro" id="IPR039104">
    <property type="entry name" value="6PGL"/>
</dbReference>
<comment type="function">
    <text evidence="2 7">Hydrolysis of 6-phosphogluconolactone to 6-phosphogluconate.</text>
</comment>
<dbReference type="NCBIfam" id="TIGR01198">
    <property type="entry name" value="pgl"/>
    <property type="match status" value="1"/>
</dbReference>
<comment type="pathway">
    <text evidence="3 7">Carbohydrate degradation; pentose phosphate pathway; D-ribulose 5-phosphate from D-glucose 6-phosphate (oxidative stage): step 2/3.</text>
</comment>